<dbReference type="Proteomes" id="UP000652176">
    <property type="component" value="Unassembled WGS sequence"/>
</dbReference>
<dbReference type="RefSeq" id="WP_192373945.1">
    <property type="nucleotide sequence ID" value="NZ_JACXSS010000001.1"/>
</dbReference>
<keyword evidence="2" id="KW-1185">Reference proteome</keyword>
<sequence length="53" mass="6358">MPSLRYCPDVTSTIRAQAHKQIEIRRLSFFAGAYREWRVEKIRDMPQRFAAYP</sequence>
<evidence type="ECO:0000313" key="2">
    <source>
        <dbReference type="Proteomes" id="UP000652176"/>
    </source>
</evidence>
<gene>
    <name evidence="1" type="ORF">IE877_06775</name>
</gene>
<reference evidence="1 2" key="1">
    <citation type="submission" date="2020-09" db="EMBL/GenBank/DDBJ databases">
        <title>Methylomonas albis sp. nov. and Methylomonas fluvii sp. nov.: Two cold-adapted methanotrophs from the River Elbe and an amended description of Methylovulum psychrotolerans strain Eb1.</title>
        <authorList>
            <person name="Bussmann I.K."/>
            <person name="Klings K.-W."/>
            <person name="Warnstedt J."/>
            <person name="Hoppert M."/>
            <person name="Saborowski A."/>
            <person name="Horn F."/>
            <person name="Liebner S."/>
        </authorList>
    </citation>
    <scope>NUCLEOTIDE SEQUENCE [LARGE SCALE GENOMIC DNA]</scope>
    <source>
        <strain evidence="1 2">EbA</strain>
    </source>
</reference>
<name>A0ABR9D031_9GAMM</name>
<protein>
    <submittedName>
        <fullName evidence="1">Uncharacterized protein</fullName>
    </submittedName>
</protein>
<proteinExistence type="predicted"/>
<dbReference type="EMBL" id="JACXSS010000001">
    <property type="protein sequence ID" value="MBD9355583.1"/>
    <property type="molecule type" value="Genomic_DNA"/>
</dbReference>
<accession>A0ABR9D031</accession>
<evidence type="ECO:0000313" key="1">
    <source>
        <dbReference type="EMBL" id="MBD9355583.1"/>
    </source>
</evidence>
<comment type="caution">
    <text evidence="1">The sequence shown here is derived from an EMBL/GenBank/DDBJ whole genome shotgun (WGS) entry which is preliminary data.</text>
</comment>
<organism evidence="1 2">
    <name type="scientific">Methylomonas albis</name>
    <dbReference type="NCBI Taxonomy" id="1854563"/>
    <lineage>
        <taxon>Bacteria</taxon>
        <taxon>Pseudomonadati</taxon>
        <taxon>Pseudomonadota</taxon>
        <taxon>Gammaproteobacteria</taxon>
        <taxon>Methylococcales</taxon>
        <taxon>Methylococcaceae</taxon>
        <taxon>Methylomonas</taxon>
    </lineage>
</organism>